<proteinExistence type="predicted"/>
<dbReference type="Gene3D" id="3.10.100.10">
    <property type="entry name" value="Mannose-Binding Protein A, subunit A"/>
    <property type="match status" value="2"/>
</dbReference>
<dbReference type="InterPro" id="IPR016187">
    <property type="entry name" value="CTDL_fold"/>
</dbReference>
<keyword evidence="2" id="KW-0472">Membrane</keyword>
<dbReference type="CDD" id="cd00037">
    <property type="entry name" value="CLECT"/>
    <property type="match status" value="2"/>
</dbReference>
<name>A0AAD9K7E2_9ANNE</name>
<evidence type="ECO:0000256" key="1">
    <source>
        <dbReference type="SAM" id="MobiDB-lite"/>
    </source>
</evidence>
<sequence length="753" mass="83974">MDGSRITMRRGKFTTNWIFLLLCTLLKGASSDRITCDTYPGGEVCYTVSDAAMGWDEAFEYCRNLTPEAGILASVYNIELQNRLVEVLENISTPIWISGKTEDPELLEANTVSQWRWVYDCDRCDTMTELQQYALEAQGCYKDWDSNPDLRFIANETGSNVTSCRISCSKYDYAGLQMTQKCSCDNTFGDFGTIDGCIDNCGGNCGGYGRNFIYRLGGQFSVWANDQPDNAHTTDGTEFCSVANLADVYSPIHYRYFDEDCAKEFPYICSFARPCKVEEADSYYNTTFGTCVYISNTTEVDTWHRARTACWAMGGDLVTFRNITEHQEVLGMAASVLGPVMVYIGLYREAIIWKRAYREVEMNYYNFSTGQPNISQGSCLVMDPGDGFMWRTSDCAARQRAVCYQGPDMDPSPTTTRTTVTTKDTTITSLDGVTLIPPTNPDQSKADTLDKTATILLGVLIPVGVIIIIILIVILIRFCQKDNKSTVATTTDTQKDKIDVRLQASKPQSSHLGEVDDGYFDMGSTANLIYTVKEHKIPKKSSMRQNADIQGDVTPNMIRRNHNEVILIPDFTTPEWNLESGKYEYVSPQNSSTYLTVGATEQIVTMASNSSLRHLTDIPTYTVEPGDDLSAEMARVESPDVRYDDDVSVLPTISELSTNSVSGLDLSPRDSDEPLLDQSTSDDSVKGGQREVENAERSTESGIEEKKSMTSVFVQSDQSRDETIHRYTSEERTGTMMGDNKLTSNHRNLPPVV</sequence>
<gene>
    <name evidence="5" type="ORF">LSH36_42g08050</name>
</gene>
<keyword evidence="3" id="KW-0732">Signal</keyword>
<feature type="chain" id="PRO_5041987137" description="C-type lectin domain-containing protein" evidence="3">
    <location>
        <begin position="32"/>
        <end position="753"/>
    </location>
</feature>
<protein>
    <recommendedName>
        <fullName evidence="4">C-type lectin domain-containing protein</fullName>
    </recommendedName>
</protein>
<evidence type="ECO:0000259" key="4">
    <source>
        <dbReference type="PROSITE" id="PS50041"/>
    </source>
</evidence>
<dbReference type="SUPFAM" id="SSF56436">
    <property type="entry name" value="C-type lectin-like"/>
    <property type="match status" value="2"/>
</dbReference>
<dbReference type="InterPro" id="IPR016186">
    <property type="entry name" value="C-type_lectin-like/link_sf"/>
</dbReference>
<feature type="domain" description="C-type lectin" evidence="4">
    <location>
        <begin position="287"/>
        <end position="404"/>
    </location>
</feature>
<feature type="domain" description="C-type lectin" evidence="4">
    <location>
        <begin position="41"/>
        <end position="183"/>
    </location>
</feature>
<keyword evidence="2" id="KW-0812">Transmembrane</keyword>
<dbReference type="EMBL" id="JAODUP010000042">
    <property type="protein sequence ID" value="KAK2166097.1"/>
    <property type="molecule type" value="Genomic_DNA"/>
</dbReference>
<feature type="transmembrane region" description="Helical" evidence="2">
    <location>
        <begin position="453"/>
        <end position="476"/>
    </location>
</feature>
<feature type="transmembrane region" description="Helical" evidence="2">
    <location>
        <begin position="329"/>
        <end position="347"/>
    </location>
</feature>
<accession>A0AAD9K7E2</accession>
<dbReference type="Proteomes" id="UP001208570">
    <property type="component" value="Unassembled WGS sequence"/>
</dbReference>
<dbReference type="PANTHER" id="PTHR45784">
    <property type="entry name" value="C-TYPE LECTIN DOMAIN FAMILY 20 MEMBER A-RELATED"/>
    <property type="match status" value="1"/>
</dbReference>
<feature type="compositionally biased region" description="Basic and acidic residues" evidence="1">
    <location>
        <begin position="718"/>
        <end position="733"/>
    </location>
</feature>
<keyword evidence="6" id="KW-1185">Reference proteome</keyword>
<dbReference type="PROSITE" id="PS50041">
    <property type="entry name" value="C_TYPE_LECTIN_2"/>
    <property type="match status" value="2"/>
</dbReference>
<organism evidence="5 6">
    <name type="scientific">Paralvinella palmiformis</name>
    <dbReference type="NCBI Taxonomy" id="53620"/>
    <lineage>
        <taxon>Eukaryota</taxon>
        <taxon>Metazoa</taxon>
        <taxon>Spiralia</taxon>
        <taxon>Lophotrochozoa</taxon>
        <taxon>Annelida</taxon>
        <taxon>Polychaeta</taxon>
        <taxon>Sedentaria</taxon>
        <taxon>Canalipalpata</taxon>
        <taxon>Terebellida</taxon>
        <taxon>Terebelliformia</taxon>
        <taxon>Alvinellidae</taxon>
        <taxon>Paralvinella</taxon>
    </lineage>
</organism>
<evidence type="ECO:0000256" key="2">
    <source>
        <dbReference type="SAM" id="Phobius"/>
    </source>
</evidence>
<dbReference type="PANTHER" id="PTHR45784:SF3">
    <property type="entry name" value="C-TYPE LECTIN DOMAIN FAMILY 4 MEMBER K-LIKE-RELATED"/>
    <property type="match status" value="1"/>
</dbReference>
<dbReference type="InterPro" id="IPR001304">
    <property type="entry name" value="C-type_lectin-like"/>
</dbReference>
<comment type="caution">
    <text evidence="5">The sequence shown here is derived from an EMBL/GenBank/DDBJ whole genome shotgun (WGS) entry which is preliminary data.</text>
</comment>
<dbReference type="SMART" id="SM00034">
    <property type="entry name" value="CLECT"/>
    <property type="match status" value="2"/>
</dbReference>
<evidence type="ECO:0000256" key="3">
    <source>
        <dbReference type="SAM" id="SignalP"/>
    </source>
</evidence>
<feature type="compositionally biased region" description="Basic and acidic residues" evidence="1">
    <location>
        <begin position="683"/>
        <end position="708"/>
    </location>
</feature>
<feature type="region of interest" description="Disordered" evidence="1">
    <location>
        <begin position="659"/>
        <end position="753"/>
    </location>
</feature>
<reference evidence="5" key="1">
    <citation type="journal article" date="2023" name="Mol. Biol. Evol.">
        <title>Third-Generation Sequencing Reveals the Adaptive Role of the Epigenome in Three Deep-Sea Polychaetes.</title>
        <authorList>
            <person name="Perez M."/>
            <person name="Aroh O."/>
            <person name="Sun Y."/>
            <person name="Lan Y."/>
            <person name="Juniper S.K."/>
            <person name="Young C.R."/>
            <person name="Angers B."/>
            <person name="Qian P.Y."/>
        </authorList>
    </citation>
    <scope>NUCLEOTIDE SEQUENCE</scope>
    <source>
        <strain evidence="5">P08H-3</strain>
    </source>
</reference>
<dbReference type="AlphaFoldDB" id="A0AAD9K7E2"/>
<evidence type="ECO:0000313" key="6">
    <source>
        <dbReference type="Proteomes" id="UP001208570"/>
    </source>
</evidence>
<dbReference type="Pfam" id="PF00059">
    <property type="entry name" value="Lectin_C"/>
    <property type="match status" value="1"/>
</dbReference>
<feature type="signal peptide" evidence="3">
    <location>
        <begin position="1"/>
        <end position="31"/>
    </location>
</feature>
<keyword evidence="2" id="KW-1133">Transmembrane helix</keyword>
<evidence type="ECO:0000313" key="5">
    <source>
        <dbReference type="EMBL" id="KAK2166097.1"/>
    </source>
</evidence>